<evidence type="ECO:0000313" key="3">
    <source>
        <dbReference type="Proteomes" id="UP000185628"/>
    </source>
</evidence>
<reference evidence="3" key="1">
    <citation type="submission" date="2016-12" db="EMBL/GenBank/DDBJ databases">
        <authorList>
            <person name="Meng X."/>
        </authorList>
    </citation>
    <scope>NUCLEOTIDE SEQUENCE [LARGE SCALE GENOMIC DNA]</scope>
    <source>
        <strain evidence="3">DSM 19116</strain>
    </source>
</reference>
<comment type="caution">
    <text evidence="2">The sequence shown here is derived from an EMBL/GenBank/DDBJ whole genome shotgun (WGS) entry which is preliminary data.</text>
</comment>
<keyword evidence="3" id="KW-1185">Reference proteome</keyword>
<protein>
    <submittedName>
        <fullName evidence="2">Uncharacterized protein</fullName>
    </submittedName>
</protein>
<accession>A0A1Q5Q1Z6</accession>
<dbReference type="AlphaFoldDB" id="A0A1Q5Q1Z6"/>
<dbReference type="EMBL" id="MQVR01000044">
    <property type="protein sequence ID" value="OKL53702.1"/>
    <property type="molecule type" value="Genomic_DNA"/>
</dbReference>
<name>A0A1Q5Q1Z6_9ACTO</name>
<feature type="region of interest" description="Disordered" evidence="1">
    <location>
        <begin position="1"/>
        <end position="49"/>
    </location>
</feature>
<dbReference type="Proteomes" id="UP000185628">
    <property type="component" value="Unassembled WGS sequence"/>
</dbReference>
<organism evidence="2 3">
    <name type="scientific">Bowdeniella nasicola</name>
    <dbReference type="NCBI Taxonomy" id="208480"/>
    <lineage>
        <taxon>Bacteria</taxon>
        <taxon>Bacillati</taxon>
        <taxon>Actinomycetota</taxon>
        <taxon>Actinomycetes</taxon>
        <taxon>Actinomycetales</taxon>
        <taxon>Actinomycetaceae</taxon>
        <taxon>Bowdeniella</taxon>
    </lineage>
</organism>
<evidence type="ECO:0000313" key="2">
    <source>
        <dbReference type="EMBL" id="OKL53702.1"/>
    </source>
</evidence>
<sequence>MVPSDAPTEGYPKPNEISDAHLGLPNSRIQGWKPKEKISPPSWSQEEKAAAARKAAERAFQEKIPTDLPNIELGPYLGFDEGMEKQAECVREKGFPVIVVSKGFAYDPGVPEAQVDALNRAHYECALKFPYDPVFVKEYTEPQMRILYDYWVEAYLPCLESIGRPYEPTPPSKEVFVRQFITREDGFLDWWPPSSLIVGDDRAEAACPQLPPPEDFYGLPPQ</sequence>
<proteinExistence type="predicted"/>
<evidence type="ECO:0000256" key="1">
    <source>
        <dbReference type="SAM" id="MobiDB-lite"/>
    </source>
</evidence>
<gene>
    <name evidence="2" type="ORF">BSZ39_07990</name>
</gene>